<dbReference type="InterPro" id="IPR026353">
    <property type="entry name" value="Hypoxan-DNA_Glyclase"/>
</dbReference>
<dbReference type="SMART" id="SM00986">
    <property type="entry name" value="UDG"/>
    <property type="match status" value="1"/>
</dbReference>
<dbReference type="InterPro" id="IPR005122">
    <property type="entry name" value="Uracil-DNA_glycosylase-like"/>
</dbReference>
<protein>
    <submittedName>
        <fullName evidence="2">DNA-deoxyinosine glycosylase</fullName>
        <ecNumber evidence="2">3.2.2.15</ecNumber>
    </submittedName>
</protein>
<dbReference type="Proteomes" id="UP001225906">
    <property type="component" value="Unassembled WGS sequence"/>
</dbReference>
<feature type="domain" description="Uracil-DNA glycosylase-like" evidence="1">
    <location>
        <begin position="7"/>
        <end position="165"/>
    </location>
</feature>
<proteinExistence type="predicted"/>
<sequence>MRASSFLPIARADARILILGSLPGLASLKQQQYYAHPQNAFWRIIEALYGIPAWLPYPERCLHVMQAKLAIWDVCQSAQRQGSLDSAIEKESVIANDINGLLSLCPDIALIVFNGLAAASLFKKHIKLNHHMETMHIQTMTLPSTSPAHAGIGFDEKLARWKVLCT</sequence>
<dbReference type="EC" id="3.2.2.15" evidence="2"/>
<accession>A0ABT9JTT0</accession>
<dbReference type="Pfam" id="PF03167">
    <property type="entry name" value="UDG"/>
    <property type="match status" value="1"/>
</dbReference>
<dbReference type="RefSeq" id="WP_306389275.1">
    <property type="nucleotide sequence ID" value="NZ_JAVCAP010000014.1"/>
</dbReference>
<dbReference type="InterPro" id="IPR036895">
    <property type="entry name" value="Uracil-DNA_glycosylase-like_sf"/>
</dbReference>
<evidence type="ECO:0000259" key="1">
    <source>
        <dbReference type="SMART" id="SM00986"/>
    </source>
</evidence>
<dbReference type="Gene3D" id="3.40.470.10">
    <property type="entry name" value="Uracil-DNA glycosylase-like domain"/>
    <property type="match status" value="1"/>
</dbReference>
<keyword evidence="2" id="KW-0326">Glycosidase</keyword>
<dbReference type="CDD" id="cd10032">
    <property type="entry name" value="UDG-F6_HDG"/>
    <property type="match status" value="1"/>
</dbReference>
<evidence type="ECO:0000313" key="3">
    <source>
        <dbReference type="Proteomes" id="UP001225906"/>
    </source>
</evidence>
<dbReference type="SUPFAM" id="SSF52141">
    <property type="entry name" value="Uracil-DNA glycosylase-like"/>
    <property type="match status" value="1"/>
</dbReference>
<dbReference type="SMART" id="SM00987">
    <property type="entry name" value="UreE_C"/>
    <property type="match status" value="1"/>
</dbReference>
<reference evidence="3" key="1">
    <citation type="journal article" date="2019" name="Int. J. Syst. Evol. Microbiol.">
        <title>The Global Catalogue of Microorganisms (GCM) 10K type strain sequencing project: providing services to taxonomists for standard genome sequencing and annotation.</title>
        <authorList>
            <consortium name="The Broad Institute Genomics Platform"/>
            <consortium name="The Broad Institute Genome Sequencing Center for Infectious Disease"/>
            <person name="Wu L."/>
            <person name="Ma J."/>
        </authorList>
    </citation>
    <scope>NUCLEOTIDE SEQUENCE [LARGE SCALE GENOMIC DNA]</scope>
    <source>
        <strain evidence="3">VKM B-3159</strain>
    </source>
</reference>
<dbReference type="NCBIfam" id="TIGR04274">
    <property type="entry name" value="hypoxanDNAglyco"/>
    <property type="match status" value="1"/>
</dbReference>
<evidence type="ECO:0000313" key="2">
    <source>
        <dbReference type="EMBL" id="MDP8567551.1"/>
    </source>
</evidence>
<keyword evidence="3" id="KW-1185">Reference proteome</keyword>
<dbReference type="GO" id="GO:0033958">
    <property type="term" value="F:DNA-deoxyinosine glycosylase activity"/>
    <property type="evidence" value="ECO:0007669"/>
    <property type="project" value="UniProtKB-EC"/>
</dbReference>
<dbReference type="EMBL" id="JAVCAP010000014">
    <property type="protein sequence ID" value="MDP8567551.1"/>
    <property type="molecule type" value="Genomic_DNA"/>
</dbReference>
<name>A0ABT9JTT0_9PROT</name>
<gene>
    <name evidence="2" type="ORF">Q9291_06790</name>
</gene>
<keyword evidence="2" id="KW-0378">Hydrolase</keyword>
<comment type="caution">
    <text evidence="2">The sequence shown here is derived from an EMBL/GenBank/DDBJ whole genome shotgun (WGS) entry which is preliminary data.</text>
</comment>
<organism evidence="2 3">
    <name type="scientific">Methylophilus aquaticus</name>
    <dbReference type="NCBI Taxonomy" id="1971610"/>
    <lineage>
        <taxon>Bacteria</taxon>
        <taxon>Pseudomonadati</taxon>
        <taxon>Pseudomonadota</taxon>
        <taxon>Betaproteobacteria</taxon>
        <taxon>Nitrosomonadales</taxon>
        <taxon>Methylophilaceae</taxon>
        <taxon>Methylophilus</taxon>
    </lineage>
</organism>